<evidence type="ECO:0008006" key="3">
    <source>
        <dbReference type="Google" id="ProtNLM"/>
    </source>
</evidence>
<evidence type="ECO:0000313" key="1">
    <source>
        <dbReference type="EMBL" id="AOW46941.1"/>
    </source>
</evidence>
<dbReference type="AlphaFoldDB" id="A0A1D8QX77"/>
<dbReference type="EMBL" id="CP015164">
    <property type="protein sequence ID" value="AOW46941.1"/>
    <property type="molecule type" value="Genomic_DNA"/>
</dbReference>
<protein>
    <recommendedName>
        <fullName evidence="3">IacB</fullName>
    </recommendedName>
</protein>
<reference evidence="2" key="1">
    <citation type="submission" date="2016-04" db="EMBL/GenBank/DDBJ databases">
        <authorList>
            <person name="Jeon C.O."/>
            <person name="Cho G.Y."/>
            <person name="Jeong H.I."/>
            <person name="Kim K.H."/>
        </authorList>
    </citation>
    <scope>NUCLEOTIDE SEQUENCE [LARGE SCALE GENOMIC DNA]</scope>
    <source>
        <strain evidence="2">LMG 1590</strain>
    </source>
</reference>
<sequence>MSNPDKKPLRVLFCIGVTQTFFDLPASGIKTVWAGVGEMLKGMNSLPGLTILGTMDDDQVMVGASHAFPWTCYILADVDSVETVTAACNLFRVTEVGEHRLWRYLRVEARMGRVLEVPA</sequence>
<evidence type="ECO:0000313" key="2">
    <source>
        <dbReference type="Proteomes" id="UP000175973"/>
    </source>
</evidence>
<organism evidence="1 2">
    <name type="scientific">Acetobacter ascendens</name>
    <dbReference type="NCBI Taxonomy" id="481146"/>
    <lineage>
        <taxon>Bacteria</taxon>
        <taxon>Pseudomonadati</taxon>
        <taxon>Pseudomonadota</taxon>
        <taxon>Alphaproteobacteria</taxon>
        <taxon>Acetobacterales</taxon>
        <taxon>Acetobacteraceae</taxon>
        <taxon>Acetobacter</taxon>
    </lineage>
</organism>
<dbReference type="GeneID" id="60375896"/>
<keyword evidence="2" id="KW-1185">Reference proteome</keyword>
<proteinExistence type="predicted"/>
<dbReference type="RefSeq" id="WP_003625884.1">
    <property type="nucleotide sequence ID" value="NZ_CP015164.1"/>
</dbReference>
<dbReference type="Proteomes" id="UP000175973">
    <property type="component" value="Chromosome"/>
</dbReference>
<gene>
    <name evidence="1" type="ORF">A4S02_09375</name>
</gene>
<accession>A0A1D8QX77</accession>
<name>A0A1D8QX77_9PROT</name>
<dbReference type="KEGG" id="aasc:A4S02_09375"/>